<feature type="region of interest" description="Disordered" evidence="10">
    <location>
        <begin position="264"/>
        <end position="303"/>
    </location>
</feature>
<evidence type="ECO:0000256" key="4">
    <source>
        <dbReference type="ARBA" id="ARBA00023015"/>
    </source>
</evidence>
<dbReference type="Pfam" id="PF02701">
    <property type="entry name" value="Zn_ribbon_Dof"/>
    <property type="match status" value="1"/>
</dbReference>
<dbReference type="OrthoDB" id="1927254at2759"/>
<dbReference type="PROSITE" id="PS01361">
    <property type="entry name" value="ZF_DOF_1"/>
    <property type="match status" value="1"/>
</dbReference>
<dbReference type="PROSITE" id="PS50884">
    <property type="entry name" value="ZF_DOF_2"/>
    <property type="match status" value="1"/>
</dbReference>
<dbReference type="PANTHER" id="PTHR31992:SF351">
    <property type="entry name" value="DOF ZINC FINGER PROTEIN"/>
    <property type="match status" value="1"/>
</dbReference>
<evidence type="ECO:0000256" key="9">
    <source>
        <dbReference type="RuleBase" id="RU369094"/>
    </source>
</evidence>
<name>A0A5A7R0J5_STRAF</name>
<keyword evidence="3 9" id="KW-0862">Zinc</keyword>
<keyword evidence="5 8" id="KW-0238">DNA-binding</keyword>
<keyword evidence="6 9" id="KW-0804">Transcription</keyword>
<feature type="compositionally biased region" description="Polar residues" evidence="10">
    <location>
        <begin position="137"/>
        <end position="154"/>
    </location>
</feature>
<dbReference type="GO" id="GO:0008270">
    <property type="term" value="F:zinc ion binding"/>
    <property type="evidence" value="ECO:0007669"/>
    <property type="project" value="UniProtKB-KW"/>
</dbReference>
<feature type="compositionally biased region" description="Low complexity" evidence="10">
    <location>
        <begin position="272"/>
        <end position="284"/>
    </location>
</feature>
<evidence type="ECO:0000256" key="6">
    <source>
        <dbReference type="ARBA" id="ARBA00023163"/>
    </source>
</evidence>
<evidence type="ECO:0000256" key="7">
    <source>
        <dbReference type="ARBA" id="ARBA00023242"/>
    </source>
</evidence>
<evidence type="ECO:0000256" key="1">
    <source>
        <dbReference type="ARBA" id="ARBA00022723"/>
    </source>
</evidence>
<evidence type="ECO:0000256" key="10">
    <source>
        <dbReference type="SAM" id="MobiDB-lite"/>
    </source>
</evidence>
<evidence type="ECO:0000256" key="3">
    <source>
        <dbReference type="ARBA" id="ARBA00022833"/>
    </source>
</evidence>
<dbReference type="GO" id="GO:0005634">
    <property type="term" value="C:nucleus"/>
    <property type="evidence" value="ECO:0007669"/>
    <property type="project" value="UniProtKB-SubCell"/>
</dbReference>
<feature type="compositionally biased region" description="Polar residues" evidence="10">
    <location>
        <begin position="289"/>
        <end position="303"/>
    </location>
</feature>
<dbReference type="InterPro" id="IPR045174">
    <property type="entry name" value="Dof"/>
</dbReference>
<comment type="function">
    <text evidence="9">Transcription factor that binds specifically to a 5'-AA[AG]G-3' consensus core sequence.</text>
</comment>
<evidence type="ECO:0000313" key="12">
    <source>
        <dbReference type="EMBL" id="GER49761.1"/>
    </source>
</evidence>
<evidence type="ECO:0000256" key="2">
    <source>
        <dbReference type="ARBA" id="ARBA00022771"/>
    </source>
</evidence>
<proteinExistence type="predicted"/>
<comment type="caution">
    <text evidence="12">The sequence shown here is derived from an EMBL/GenBank/DDBJ whole genome shotgun (WGS) entry which is preliminary data.</text>
</comment>
<evidence type="ECO:0000256" key="8">
    <source>
        <dbReference type="PROSITE-ProRule" id="PRU00071"/>
    </source>
</evidence>
<dbReference type="AlphaFoldDB" id="A0A5A7R0J5"/>
<feature type="compositionally biased region" description="Low complexity" evidence="10">
    <location>
        <begin position="1"/>
        <end position="12"/>
    </location>
</feature>
<reference evidence="13" key="1">
    <citation type="journal article" date="2019" name="Curr. Biol.">
        <title>Genome Sequence of Striga asiatica Provides Insight into the Evolution of Plant Parasitism.</title>
        <authorList>
            <person name="Yoshida S."/>
            <person name="Kim S."/>
            <person name="Wafula E.K."/>
            <person name="Tanskanen J."/>
            <person name="Kim Y.M."/>
            <person name="Honaas L."/>
            <person name="Yang Z."/>
            <person name="Spallek T."/>
            <person name="Conn C.E."/>
            <person name="Ichihashi Y."/>
            <person name="Cheong K."/>
            <person name="Cui S."/>
            <person name="Der J.P."/>
            <person name="Gundlach H."/>
            <person name="Jiao Y."/>
            <person name="Hori C."/>
            <person name="Ishida J.K."/>
            <person name="Kasahara H."/>
            <person name="Kiba T."/>
            <person name="Kim M.S."/>
            <person name="Koo N."/>
            <person name="Laohavisit A."/>
            <person name="Lee Y.H."/>
            <person name="Lumba S."/>
            <person name="McCourt P."/>
            <person name="Mortimer J.C."/>
            <person name="Mutuku J.M."/>
            <person name="Nomura T."/>
            <person name="Sasaki-Sekimoto Y."/>
            <person name="Seto Y."/>
            <person name="Wang Y."/>
            <person name="Wakatake T."/>
            <person name="Sakakibara H."/>
            <person name="Demura T."/>
            <person name="Yamaguchi S."/>
            <person name="Yoneyama K."/>
            <person name="Manabe R.I."/>
            <person name="Nelson D.C."/>
            <person name="Schulman A.H."/>
            <person name="Timko M.P."/>
            <person name="dePamphilis C.W."/>
            <person name="Choi D."/>
            <person name="Shirasu K."/>
        </authorList>
    </citation>
    <scope>NUCLEOTIDE SEQUENCE [LARGE SCALE GENOMIC DNA]</scope>
    <source>
        <strain evidence="13">cv. UVA1</strain>
    </source>
</reference>
<feature type="region of interest" description="Disordered" evidence="10">
    <location>
        <begin position="99"/>
        <end position="157"/>
    </location>
</feature>
<feature type="compositionally biased region" description="Low complexity" evidence="10">
    <location>
        <begin position="116"/>
        <end position="130"/>
    </location>
</feature>
<feature type="region of interest" description="Disordered" evidence="10">
    <location>
        <begin position="1"/>
        <end position="39"/>
    </location>
</feature>
<feature type="non-terminal residue" evidence="12">
    <location>
        <position position="1"/>
    </location>
</feature>
<keyword evidence="2 8" id="KW-0863">Zinc-finger</keyword>
<accession>A0A5A7R0J5</accession>
<feature type="domain" description="Dof-type" evidence="11">
    <location>
        <begin position="58"/>
        <end position="112"/>
    </location>
</feature>
<dbReference type="PANTHER" id="PTHR31992">
    <property type="entry name" value="DOF ZINC FINGER PROTEIN DOF1.4-RELATED"/>
    <property type="match status" value="1"/>
</dbReference>
<protein>
    <recommendedName>
        <fullName evidence="9">Dof zinc finger protein</fullName>
    </recommendedName>
</protein>
<keyword evidence="7 8" id="KW-0539">Nucleus</keyword>
<evidence type="ECO:0000259" key="11">
    <source>
        <dbReference type="PROSITE" id="PS50884"/>
    </source>
</evidence>
<sequence>PQNPPIIGSSPAGPSPNPNPNQNPLLPPPPGPSGPAIRPNSMAERARLANIPLPEAALKCPRCDSTNTKFCYFNNYSLTQPRHFCKTCRRYWTRGGALRNVPVGGGCRRNKRSSKSKSPAATAAATSSPSPSDPTRHQTLSTTNNTNSHITGSTALPDMGPLRFMAENFGVGLGGATYAGPLDMGFQASVGLLDVGGPNMLQHNFPLFGGLEAYQFQDPNFMGSSGSGQNQGPRARFLGPMMSQLAVKMEESQPEIRQLMGGLNEPWGGGNNNNNNNNNNNTGGAATWTELSGFTTSSTSNPL</sequence>
<evidence type="ECO:0000313" key="13">
    <source>
        <dbReference type="Proteomes" id="UP000325081"/>
    </source>
</evidence>
<dbReference type="EMBL" id="BKCP01008817">
    <property type="protein sequence ID" value="GER49761.1"/>
    <property type="molecule type" value="Genomic_DNA"/>
</dbReference>
<dbReference type="Proteomes" id="UP000325081">
    <property type="component" value="Unassembled WGS sequence"/>
</dbReference>
<keyword evidence="4 9" id="KW-0805">Transcription regulation</keyword>
<feature type="compositionally biased region" description="Pro residues" evidence="10">
    <location>
        <begin position="13"/>
        <end position="33"/>
    </location>
</feature>
<dbReference type="GO" id="GO:0003677">
    <property type="term" value="F:DNA binding"/>
    <property type="evidence" value="ECO:0007669"/>
    <property type="project" value="UniProtKB-UniRule"/>
</dbReference>
<dbReference type="GO" id="GO:0003700">
    <property type="term" value="F:DNA-binding transcription factor activity"/>
    <property type="evidence" value="ECO:0007669"/>
    <property type="project" value="UniProtKB-UniRule"/>
</dbReference>
<organism evidence="12 13">
    <name type="scientific">Striga asiatica</name>
    <name type="common">Asiatic witchweed</name>
    <name type="synonym">Buchnera asiatica</name>
    <dbReference type="NCBI Taxonomy" id="4170"/>
    <lineage>
        <taxon>Eukaryota</taxon>
        <taxon>Viridiplantae</taxon>
        <taxon>Streptophyta</taxon>
        <taxon>Embryophyta</taxon>
        <taxon>Tracheophyta</taxon>
        <taxon>Spermatophyta</taxon>
        <taxon>Magnoliopsida</taxon>
        <taxon>eudicotyledons</taxon>
        <taxon>Gunneridae</taxon>
        <taxon>Pentapetalae</taxon>
        <taxon>asterids</taxon>
        <taxon>lamiids</taxon>
        <taxon>Lamiales</taxon>
        <taxon>Orobanchaceae</taxon>
        <taxon>Buchnereae</taxon>
        <taxon>Striga</taxon>
    </lineage>
</organism>
<keyword evidence="1 9" id="KW-0479">Metal-binding</keyword>
<dbReference type="InterPro" id="IPR003851">
    <property type="entry name" value="Znf_Dof"/>
</dbReference>
<keyword evidence="13" id="KW-1185">Reference proteome</keyword>
<gene>
    <name evidence="12" type="ORF">STAS_27025</name>
</gene>
<evidence type="ECO:0000256" key="5">
    <source>
        <dbReference type="ARBA" id="ARBA00023125"/>
    </source>
</evidence>
<comment type="subcellular location">
    <subcellularLocation>
        <location evidence="8 9">Nucleus</location>
    </subcellularLocation>
</comment>